<reference evidence="1" key="1">
    <citation type="journal article" date="2019" name="Sci. Rep.">
        <title>Draft genome of Tanacetum cinerariifolium, the natural source of mosquito coil.</title>
        <authorList>
            <person name="Yamashiro T."/>
            <person name="Shiraishi A."/>
            <person name="Satake H."/>
            <person name="Nakayama K."/>
        </authorList>
    </citation>
    <scope>NUCLEOTIDE SEQUENCE</scope>
</reference>
<name>A0A699UM48_TANCI</name>
<dbReference type="EMBL" id="BKCJ011350827">
    <property type="protein sequence ID" value="GFD24232.1"/>
    <property type="molecule type" value="Genomic_DNA"/>
</dbReference>
<dbReference type="AlphaFoldDB" id="A0A699UM48"/>
<sequence>DHSKETRSGNTTHADNSLPEYDSFCFEIKPDQERLINLMKNDIPNDSSNNSLLEEVNLFLSDNSIQPDVDYFSFIFVIYPKIFPLLLSAESEDTIFDPGISD</sequence>
<comment type="caution">
    <text evidence="1">The sequence shown here is derived from an EMBL/GenBank/DDBJ whole genome shotgun (WGS) entry which is preliminary data.</text>
</comment>
<organism evidence="1">
    <name type="scientific">Tanacetum cinerariifolium</name>
    <name type="common">Dalmatian daisy</name>
    <name type="synonym">Chrysanthemum cinerariifolium</name>
    <dbReference type="NCBI Taxonomy" id="118510"/>
    <lineage>
        <taxon>Eukaryota</taxon>
        <taxon>Viridiplantae</taxon>
        <taxon>Streptophyta</taxon>
        <taxon>Embryophyta</taxon>
        <taxon>Tracheophyta</taxon>
        <taxon>Spermatophyta</taxon>
        <taxon>Magnoliopsida</taxon>
        <taxon>eudicotyledons</taxon>
        <taxon>Gunneridae</taxon>
        <taxon>Pentapetalae</taxon>
        <taxon>asterids</taxon>
        <taxon>campanulids</taxon>
        <taxon>Asterales</taxon>
        <taxon>Asteraceae</taxon>
        <taxon>Asteroideae</taxon>
        <taxon>Anthemideae</taxon>
        <taxon>Anthemidinae</taxon>
        <taxon>Tanacetum</taxon>
    </lineage>
</organism>
<evidence type="ECO:0000313" key="1">
    <source>
        <dbReference type="EMBL" id="GFD24232.1"/>
    </source>
</evidence>
<accession>A0A699UM48</accession>
<feature type="non-terminal residue" evidence="1">
    <location>
        <position position="1"/>
    </location>
</feature>
<protein>
    <recommendedName>
        <fullName evidence="2">Reverse transcriptase domain-containing protein</fullName>
    </recommendedName>
</protein>
<evidence type="ECO:0008006" key="2">
    <source>
        <dbReference type="Google" id="ProtNLM"/>
    </source>
</evidence>
<proteinExistence type="predicted"/>
<gene>
    <name evidence="1" type="ORF">Tci_896201</name>
</gene>